<dbReference type="EMBL" id="CP097507">
    <property type="protein sequence ID" value="URE06561.1"/>
    <property type="molecule type" value="Genomic_DNA"/>
</dbReference>
<name>A0A9E7K6P4_9LILI</name>
<sequence>MCVYIHTKRGLAVIPLFFLFSNSGPFLDAVPFLEGGPNKPSRAFYRMRRCLLRLGSQVIRLLPLAMGNFSRSASNPWVY</sequence>
<evidence type="ECO:0000313" key="1">
    <source>
        <dbReference type="EMBL" id="URE06561.1"/>
    </source>
</evidence>
<keyword evidence="2" id="KW-1185">Reference proteome</keyword>
<dbReference type="AlphaFoldDB" id="A0A9E7K6P4"/>
<reference evidence="1" key="1">
    <citation type="submission" date="2022-05" db="EMBL/GenBank/DDBJ databases">
        <title>The Musa troglodytarum L. genome provides insights into the mechanism of non-climacteric behaviour and enrichment of carotenoids.</title>
        <authorList>
            <person name="Wang J."/>
        </authorList>
    </citation>
    <scope>NUCLEOTIDE SEQUENCE</scope>
    <source>
        <tissue evidence="1">Leaf</tissue>
    </source>
</reference>
<proteinExistence type="predicted"/>
<accession>A0A9E7K6P4</accession>
<gene>
    <name evidence="1" type="ORF">MUK42_28666</name>
</gene>
<protein>
    <submittedName>
        <fullName evidence="1">Uncharacterized protein</fullName>
    </submittedName>
</protein>
<organism evidence="1 2">
    <name type="scientific">Musa troglodytarum</name>
    <name type="common">fe'i banana</name>
    <dbReference type="NCBI Taxonomy" id="320322"/>
    <lineage>
        <taxon>Eukaryota</taxon>
        <taxon>Viridiplantae</taxon>
        <taxon>Streptophyta</taxon>
        <taxon>Embryophyta</taxon>
        <taxon>Tracheophyta</taxon>
        <taxon>Spermatophyta</taxon>
        <taxon>Magnoliopsida</taxon>
        <taxon>Liliopsida</taxon>
        <taxon>Zingiberales</taxon>
        <taxon>Musaceae</taxon>
        <taxon>Musa</taxon>
    </lineage>
</organism>
<dbReference type="Proteomes" id="UP001055439">
    <property type="component" value="Chromosome 5"/>
</dbReference>
<evidence type="ECO:0000313" key="2">
    <source>
        <dbReference type="Proteomes" id="UP001055439"/>
    </source>
</evidence>